<accession>A0A9Q7V4E9</accession>
<dbReference type="EMBL" id="LT985261">
    <property type="protein sequence ID" value="SPD99817.1"/>
    <property type="molecule type" value="Genomic_DNA"/>
</dbReference>
<proteinExistence type="predicted"/>
<geneLocation type="plasmid" evidence="1">
    <name>RCS50_p</name>
</geneLocation>
<dbReference type="AlphaFoldDB" id="A0A9Q7V4E9"/>
<name>A0A9Q7V4E9_ECOLX</name>
<evidence type="ECO:0000313" key="1">
    <source>
        <dbReference type="EMBL" id="SPD99817.1"/>
    </source>
</evidence>
<protein>
    <submittedName>
        <fullName evidence="1">Uncharacterized protein</fullName>
    </submittedName>
</protein>
<keyword evidence="1" id="KW-0614">Plasmid</keyword>
<reference evidence="1" key="1">
    <citation type="submission" date="2018-02" db="EMBL/GenBank/DDBJ databases">
        <authorList>
            <person name="Cea G.-C."/>
            <person name="William W."/>
        </authorList>
    </citation>
    <scope>NUCLEOTIDE SEQUENCE</scope>
    <source>
        <strain evidence="1">657</strain>
        <plasmid evidence="1">RCS50_p</plasmid>
    </source>
</reference>
<organism evidence="1">
    <name type="scientific">Escherichia coli</name>
    <dbReference type="NCBI Taxonomy" id="562"/>
    <lineage>
        <taxon>Bacteria</taxon>
        <taxon>Pseudomonadati</taxon>
        <taxon>Pseudomonadota</taxon>
        <taxon>Gammaproteobacteria</taxon>
        <taxon>Enterobacterales</taxon>
        <taxon>Enterobacteriaceae</taxon>
        <taxon>Escherichia</taxon>
    </lineage>
</organism>
<gene>
    <name evidence="1" type="ORF">RCS50_P0008</name>
</gene>
<sequence length="38" mass="4240">MGTYAGIGHQIKEMNSVYVVTNRVWTELPECPGGAWIM</sequence>